<evidence type="ECO:0000259" key="2">
    <source>
        <dbReference type="Pfam" id="PF10277"/>
    </source>
</evidence>
<feature type="transmembrane region" description="Helical" evidence="1">
    <location>
        <begin position="173"/>
        <end position="190"/>
    </location>
</feature>
<dbReference type="InterPro" id="IPR053912">
    <property type="entry name" value="PGAP2IP_TM_1nd"/>
</dbReference>
<dbReference type="GO" id="GO:0005783">
    <property type="term" value="C:endoplasmic reticulum"/>
    <property type="evidence" value="ECO:0007669"/>
    <property type="project" value="TreeGrafter"/>
</dbReference>
<feature type="transmembrane region" description="Helical" evidence="1">
    <location>
        <begin position="12"/>
        <end position="33"/>
    </location>
</feature>
<feature type="transmembrane region" description="Helical" evidence="1">
    <location>
        <begin position="628"/>
        <end position="651"/>
    </location>
</feature>
<sequence>MVKVNGKIIPLTHTVCASAAFLVTLCVSCILHYDKIVKNSFFGYPDEWFPSVSAAIGDHYPERSIFQILIATTAFSRFLLLLGHYYLNRSLVALVIGLLRTFSCGGWVYITSTDNHDAHDVFMILYIVLTLPWDICVIRSNAKMKTWRKIVTFSFFGTIIPLVRWFVKHRVDMVAGAYSVYSIFEWLLIAQDITFDALAYADFKVIEISLDNNQLDSTHWFIKHTSSDYVPTNLPDSKLEEPLDEKMDSDLEVKEDIEDNEENITVLYPPHSFAPCQSYIYILSNTFNSFMFWTAVTSLTCCIWYFPLWYMKISGYESAMAYHLGPVLLFFPFMPKIIHQYGVLLGGLIMVGAHLVGTPQSRLLVDGAGTSILVTAFVLNLKSIRKPEVNAAFTVTWLLGLVISVVLKFACHGNSPLWPIIKSDNGGYHKSGLVFVTIFGILAPYTNAIHFSQRDETKEEPSQSHRGIGAKVLIALGFGSLMFGIHQLMTDSSTLIYWSWEGWNQDTMGPLAWPWSGLTCLVMLFAAVTSLKFAKNVLFPCILLVEATVVLCNRNVTEWNNYIYGGLTYVVAIIWMIPSYFAVLSDLNSIIVLVFGLIFYVLISMSSVWVVAYPFVPLGWLLRERIEVVVWTSTICIVLGAFALQPPSYTVSSFSDSSLGFTFFKRIFVVSMVIAAMIGGITYEHKPAGLPQPYHPDAQLITAGIWTVHFGFDNDMWASEEGMIFLLQSMELDVIGLLETDAQRIPMGNRDLTSKLAHRMNMYADYGPGPNKHTWGCALLSKFPIVNSTHHLLPSPQGELAPAIQATLRTYNDTLVDVFVFHSGQEEDELDRQLQTETMARLMAATPRPTILLSYLVTKPHEGNYNTYVSEETDMHDIDPSDHERWCEYILYKNLNKIGYARVSRGKITDTELQVGKFQVLPESQVSKMGKSLYDTVIVDDAEEEYSFPDKFSGEGERNHFYHVFEEPRYYKLES</sequence>
<evidence type="ECO:0000259" key="5">
    <source>
        <dbReference type="Pfam" id="PF23226"/>
    </source>
</evidence>
<dbReference type="Gene3D" id="3.60.10.10">
    <property type="entry name" value="Endonuclease/exonuclease/phosphatase"/>
    <property type="match status" value="1"/>
</dbReference>
<feature type="transmembrane region" description="Helical" evidence="1">
    <location>
        <begin position="562"/>
        <end position="583"/>
    </location>
</feature>
<dbReference type="InterPro" id="IPR036691">
    <property type="entry name" value="Endo/exonu/phosph_ase_sf"/>
</dbReference>
<evidence type="ECO:0000259" key="3">
    <source>
        <dbReference type="Pfam" id="PF23021"/>
    </source>
</evidence>
<feature type="transmembrane region" description="Helical" evidence="1">
    <location>
        <begin position="150"/>
        <end position="167"/>
    </location>
</feature>
<feature type="domain" description="PGAP2IP second transmembrane" evidence="3">
    <location>
        <begin position="471"/>
        <end position="645"/>
    </location>
</feature>
<dbReference type="FunFam" id="3.60.10.10:FF:000031">
    <property type="entry name" value="Calcofluor white hypersensitive protein"/>
    <property type="match status" value="1"/>
</dbReference>
<feature type="transmembrane region" description="Helical" evidence="1">
    <location>
        <begin position="431"/>
        <end position="451"/>
    </location>
</feature>
<dbReference type="SUPFAM" id="SSF56219">
    <property type="entry name" value="DNase I-like"/>
    <property type="match status" value="1"/>
</dbReference>
<evidence type="ECO:0000256" key="1">
    <source>
        <dbReference type="SAM" id="Phobius"/>
    </source>
</evidence>
<feature type="domain" description="PGAP2IP first transmembrane" evidence="4">
    <location>
        <begin position="290"/>
        <end position="439"/>
    </location>
</feature>
<dbReference type="PANTHER" id="PTHR14859:SF1">
    <property type="entry name" value="PGAP2-INTERACTING PROTEIN"/>
    <property type="match status" value="1"/>
</dbReference>
<dbReference type="EMBL" id="HG316459">
    <property type="protein sequence ID" value="CDF90164.1"/>
    <property type="molecule type" value="Genomic_DNA"/>
</dbReference>
<evidence type="ECO:0000259" key="4">
    <source>
        <dbReference type="Pfam" id="PF23022"/>
    </source>
</evidence>
<feature type="transmembrane region" description="Helical" evidence="1">
    <location>
        <begin position="472"/>
        <end position="500"/>
    </location>
</feature>
<keyword evidence="1" id="KW-1133">Transmembrane helix</keyword>
<protein>
    <submittedName>
        <fullName evidence="6">ZYBA0S06-02124g1_1</fullName>
    </submittedName>
</protein>
<feature type="transmembrane region" description="Helical" evidence="1">
    <location>
        <begin position="65"/>
        <end position="83"/>
    </location>
</feature>
<feature type="domain" description="PGAP2IP C-terminal nuclease-like" evidence="5">
    <location>
        <begin position="699"/>
        <end position="925"/>
    </location>
</feature>
<dbReference type="Proteomes" id="UP000019375">
    <property type="component" value="Unassembled WGS sequence"/>
</dbReference>
<dbReference type="InterPro" id="IPR019402">
    <property type="entry name" value="CWH43_N"/>
</dbReference>
<dbReference type="InterPro" id="IPR057315">
    <property type="entry name" value="Exo_endo_phos_PGAP2IP_C"/>
</dbReference>
<accession>A0A8J2T8R3</accession>
<feature type="transmembrane region" description="Helical" evidence="1">
    <location>
        <begin position="590"/>
        <end position="616"/>
    </location>
</feature>
<keyword evidence="7" id="KW-1185">Reference proteome</keyword>
<feature type="transmembrane region" description="Helical" evidence="1">
    <location>
        <begin position="341"/>
        <end position="357"/>
    </location>
</feature>
<dbReference type="InterPro" id="IPR053911">
    <property type="entry name" value="PGAP2IP_TM_2nd"/>
</dbReference>
<gene>
    <name evidence="6" type="ORF">BN860_02124g</name>
</gene>
<dbReference type="GO" id="GO:0006506">
    <property type="term" value="P:GPI anchor biosynthetic process"/>
    <property type="evidence" value="ECO:0007669"/>
    <property type="project" value="TreeGrafter"/>
</dbReference>
<keyword evidence="1" id="KW-0472">Membrane</keyword>
<organism evidence="6 7">
    <name type="scientific">Zygosaccharomyces bailii (strain CLIB 213 / ATCC 58445 / CBS 680 / BCRC 21525 / NBRC 1098 / NCYC 1416 / NRRL Y-2227)</name>
    <dbReference type="NCBI Taxonomy" id="1333698"/>
    <lineage>
        <taxon>Eukaryota</taxon>
        <taxon>Fungi</taxon>
        <taxon>Dikarya</taxon>
        <taxon>Ascomycota</taxon>
        <taxon>Saccharomycotina</taxon>
        <taxon>Saccharomycetes</taxon>
        <taxon>Saccharomycetales</taxon>
        <taxon>Saccharomycetaceae</taxon>
        <taxon>Zygosaccharomyces</taxon>
    </lineage>
</organism>
<feature type="transmembrane region" description="Helical" evidence="1">
    <location>
        <begin position="663"/>
        <end position="683"/>
    </location>
</feature>
<dbReference type="InterPro" id="IPR051916">
    <property type="entry name" value="GPI-anchor_lipid_remodeler"/>
</dbReference>
<dbReference type="Pfam" id="PF23022">
    <property type="entry name" value="6TM_1st_PGAP2IP"/>
    <property type="match status" value="1"/>
</dbReference>
<proteinExistence type="predicted"/>
<name>A0A8J2T8R3_ZYGB2</name>
<feature type="transmembrane region" description="Helical" evidence="1">
    <location>
        <begin position="537"/>
        <end position="556"/>
    </location>
</feature>
<feature type="transmembrane region" description="Helical" evidence="1">
    <location>
        <begin position="90"/>
        <end position="109"/>
    </location>
</feature>
<feature type="transmembrane region" description="Helical" evidence="1">
    <location>
        <begin position="290"/>
        <end position="310"/>
    </location>
</feature>
<dbReference type="PANTHER" id="PTHR14859">
    <property type="entry name" value="CALCOFLUOR WHITE HYPERSENSITIVE PROTEIN PRECURSOR"/>
    <property type="match status" value="1"/>
</dbReference>
<dbReference type="GO" id="GO:0031505">
    <property type="term" value="P:fungal-type cell wall organization"/>
    <property type="evidence" value="ECO:0007669"/>
    <property type="project" value="TreeGrafter"/>
</dbReference>
<dbReference type="Pfam" id="PF23226">
    <property type="entry name" value="Exo_endo_phos_PGAP2IP"/>
    <property type="match status" value="1"/>
</dbReference>
<evidence type="ECO:0000313" key="7">
    <source>
        <dbReference type="Proteomes" id="UP000019375"/>
    </source>
</evidence>
<feature type="transmembrane region" description="Helical" evidence="1">
    <location>
        <begin position="512"/>
        <end position="530"/>
    </location>
</feature>
<keyword evidence="1" id="KW-0812">Transmembrane</keyword>
<evidence type="ECO:0000313" key="6">
    <source>
        <dbReference type="EMBL" id="CDF90164.1"/>
    </source>
</evidence>
<feature type="domain" description="CWH43-like N-terminal" evidence="2">
    <location>
        <begin position="6"/>
        <end position="204"/>
    </location>
</feature>
<feature type="transmembrane region" description="Helical" evidence="1">
    <location>
        <begin position="391"/>
        <end position="411"/>
    </location>
</feature>
<dbReference type="Pfam" id="PF10277">
    <property type="entry name" value="Frag1"/>
    <property type="match status" value="1"/>
</dbReference>
<reference evidence="7" key="1">
    <citation type="journal article" date="2013" name="Genome Announc.">
        <title>Genome sequence of the food spoilage yeast Zygosaccharomyces bailii CLIB 213(T).</title>
        <authorList>
            <person name="Galeote V."/>
            <person name="Bigey F."/>
            <person name="Devillers H."/>
            <person name="Neuveglise C."/>
            <person name="Dequin S."/>
        </authorList>
    </citation>
    <scope>NUCLEOTIDE SEQUENCE [LARGE SCALE GENOMIC DNA]</scope>
    <source>
        <strain evidence="7">CLIB 213 / ATCC 58445 / CBS 680 / CCRC 21525 / NBRC 1098 / NCYC 1416 / NRRL Y-2227</strain>
    </source>
</reference>
<feature type="transmembrane region" description="Helical" evidence="1">
    <location>
        <begin position="121"/>
        <end position="138"/>
    </location>
</feature>
<dbReference type="AlphaFoldDB" id="A0A8J2T8R3"/>
<dbReference type="GO" id="GO:0016020">
    <property type="term" value="C:membrane"/>
    <property type="evidence" value="ECO:0007669"/>
    <property type="project" value="GOC"/>
</dbReference>
<dbReference type="Pfam" id="PF23021">
    <property type="entry name" value="6TM_2nd_PGAP2IP"/>
    <property type="match status" value="1"/>
</dbReference>
<dbReference type="OrthoDB" id="68581at2759"/>